<dbReference type="Pfam" id="PF00730">
    <property type="entry name" value="HhH-GPD"/>
    <property type="match status" value="1"/>
</dbReference>
<evidence type="ECO:0000256" key="8">
    <source>
        <dbReference type="ARBA" id="ARBA00022763"/>
    </source>
</evidence>
<dbReference type="InterPro" id="IPR011257">
    <property type="entry name" value="DNA_glycosylase"/>
</dbReference>
<keyword evidence="12" id="KW-0234">DNA repair</keyword>
<comment type="similarity">
    <text evidence="3 14">Belongs to the Nth/MutY family.</text>
</comment>
<dbReference type="Pfam" id="PF14815">
    <property type="entry name" value="NUDIX_4"/>
    <property type="match status" value="1"/>
</dbReference>
<evidence type="ECO:0000256" key="2">
    <source>
        <dbReference type="ARBA" id="ARBA00002933"/>
    </source>
</evidence>
<evidence type="ECO:0000256" key="9">
    <source>
        <dbReference type="ARBA" id="ARBA00022801"/>
    </source>
</evidence>
<dbReference type="InterPro" id="IPR004036">
    <property type="entry name" value="Endonuclease-III-like_CS2"/>
</dbReference>
<feature type="domain" description="HhH-GPD" evidence="15">
    <location>
        <begin position="39"/>
        <end position="190"/>
    </location>
</feature>
<evidence type="ECO:0000256" key="4">
    <source>
        <dbReference type="ARBA" id="ARBA00012045"/>
    </source>
</evidence>
<evidence type="ECO:0000256" key="11">
    <source>
        <dbReference type="ARBA" id="ARBA00023014"/>
    </source>
</evidence>
<dbReference type="GO" id="GO:0000701">
    <property type="term" value="F:purine-specific mismatch base pair DNA N-glycosylase activity"/>
    <property type="evidence" value="ECO:0007669"/>
    <property type="project" value="UniProtKB-EC"/>
</dbReference>
<evidence type="ECO:0000256" key="13">
    <source>
        <dbReference type="ARBA" id="ARBA00023295"/>
    </source>
</evidence>
<dbReference type="EMBL" id="DWXO01000070">
    <property type="protein sequence ID" value="HJB80749.1"/>
    <property type="molecule type" value="Genomic_DNA"/>
</dbReference>
<dbReference type="SUPFAM" id="SSF48150">
    <property type="entry name" value="DNA-glycosylase"/>
    <property type="match status" value="1"/>
</dbReference>
<dbReference type="CDD" id="cd03431">
    <property type="entry name" value="NUDIX_DNA_Glycosylase_C-MutY"/>
    <property type="match status" value="1"/>
</dbReference>
<dbReference type="GO" id="GO:0032357">
    <property type="term" value="F:oxidized purine DNA binding"/>
    <property type="evidence" value="ECO:0007669"/>
    <property type="project" value="TreeGrafter"/>
</dbReference>
<dbReference type="InterPro" id="IPR015797">
    <property type="entry name" value="NUDIX_hydrolase-like_dom_sf"/>
</dbReference>
<proteinExistence type="inferred from homology"/>
<evidence type="ECO:0000313" key="16">
    <source>
        <dbReference type="EMBL" id="HJB80749.1"/>
    </source>
</evidence>
<accession>A0A9D2SBI3</accession>
<dbReference type="InterPro" id="IPR044298">
    <property type="entry name" value="MIG/MutY"/>
</dbReference>
<dbReference type="PANTHER" id="PTHR42944:SF1">
    <property type="entry name" value="ADENINE DNA GLYCOSYLASE"/>
    <property type="match status" value="1"/>
</dbReference>
<dbReference type="FunFam" id="1.10.340.30:FF:000002">
    <property type="entry name" value="Adenine DNA glycosylase"/>
    <property type="match status" value="1"/>
</dbReference>
<name>A0A9D2SBI3_9FIRM</name>
<dbReference type="PROSITE" id="PS01155">
    <property type="entry name" value="ENDONUCLEASE_III_2"/>
    <property type="match status" value="1"/>
</dbReference>
<dbReference type="EC" id="3.2.2.31" evidence="4 14"/>
<dbReference type="GO" id="GO:0034039">
    <property type="term" value="F:8-oxo-7,8-dihydroguanine DNA N-glycosylase activity"/>
    <property type="evidence" value="ECO:0007669"/>
    <property type="project" value="TreeGrafter"/>
</dbReference>
<gene>
    <name evidence="16" type="primary">mutY</name>
    <name evidence="16" type="ORF">H9712_07170</name>
</gene>
<keyword evidence="10 14" id="KW-0408">Iron</keyword>
<reference evidence="16" key="2">
    <citation type="submission" date="2021-04" db="EMBL/GenBank/DDBJ databases">
        <authorList>
            <person name="Gilroy R."/>
        </authorList>
    </citation>
    <scope>NUCLEOTIDE SEQUENCE</scope>
    <source>
        <strain evidence="16">CHK192-8294</strain>
    </source>
</reference>
<dbReference type="AlphaFoldDB" id="A0A9D2SBI3"/>
<dbReference type="GO" id="GO:0006298">
    <property type="term" value="P:mismatch repair"/>
    <property type="evidence" value="ECO:0007669"/>
    <property type="project" value="TreeGrafter"/>
</dbReference>
<dbReference type="InterPro" id="IPR029119">
    <property type="entry name" value="MutY_C"/>
</dbReference>
<dbReference type="Gene3D" id="1.10.340.30">
    <property type="entry name" value="Hypothetical protein, domain 2"/>
    <property type="match status" value="1"/>
</dbReference>
<comment type="cofactor">
    <cofactor evidence="14">
        <name>[4Fe-4S] cluster</name>
        <dbReference type="ChEBI" id="CHEBI:49883"/>
    </cofactor>
    <text evidence="14">Binds 1 [4Fe-4S] cluster.</text>
</comment>
<comment type="catalytic activity">
    <reaction evidence="1 14">
        <text>Hydrolyzes free adenine bases from 7,8-dihydro-8-oxoguanine:adenine mismatched double-stranded DNA, leaving an apurinic site.</text>
        <dbReference type="EC" id="3.2.2.31"/>
    </reaction>
</comment>
<keyword evidence="13 14" id="KW-0326">Glycosidase</keyword>
<evidence type="ECO:0000259" key="15">
    <source>
        <dbReference type="SMART" id="SM00478"/>
    </source>
</evidence>
<dbReference type="Proteomes" id="UP000823921">
    <property type="component" value="Unassembled WGS sequence"/>
</dbReference>
<dbReference type="Gene3D" id="3.90.79.10">
    <property type="entry name" value="Nucleoside Triphosphate Pyrophosphohydrolase"/>
    <property type="match status" value="1"/>
</dbReference>
<evidence type="ECO:0000256" key="5">
    <source>
        <dbReference type="ARBA" id="ARBA00022023"/>
    </source>
</evidence>
<evidence type="ECO:0000256" key="10">
    <source>
        <dbReference type="ARBA" id="ARBA00023004"/>
    </source>
</evidence>
<organism evidence="16 17">
    <name type="scientific">Candidatus Flavonifractor intestinigallinarum</name>
    <dbReference type="NCBI Taxonomy" id="2838586"/>
    <lineage>
        <taxon>Bacteria</taxon>
        <taxon>Bacillati</taxon>
        <taxon>Bacillota</taxon>
        <taxon>Clostridia</taxon>
        <taxon>Eubacteriales</taxon>
        <taxon>Oscillospiraceae</taxon>
        <taxon>Flavonifractor</taxon>
    </lineage>
</organism>
<dbReference type="GO" id="GO:0035485">
    <property type="term" value="F:adenine/guanine mispair binding"/>
    <property type="evidence" value="ECO:0007669"/>
    <property type="project" value="TreeGrafter"/>
</dbReference>
<evidence type="ECO:0000256" key="7">
    <source>
        <dbReference type="ARBA" id="ARBA00022723"/>
    </source>
</evidence>
<dbReference type="PANTHER" id="PTHR42944">
    <property type="entry name" value="ADENINE DNA GLYCOSYLASE"/>
    <property type="match status" value="1"/>
</dbReference>
<dbReference type="SMART" id="SM00478">
    <property type="entry name" value="ENDO3c"/>
    <property type="match status" value="1"/>
</dbReference>
<comment type="function">
    <text evidence="2">Adenine glycosylase active on G-A mispairs. MutY also corrects error-prone DNA synthesis past GO lesions which are due to the oxidatively damaged form of guanine: 7,8-dihydro-8-oxoguanine (8-oxo-dGTP).</text>
</comment>
<sequence length="356" mass="39617">MEPLELLPIPLLQWYRENARVLPWRSDPTPYHVWISEIMLQQTRVAAVLDYYRRFLAELPTVADLAAVEEDRLMKLWQGLGYYNRARNLQKAARQIMEDHGGVFPNTYEAIHALAGIGDYTAGAISSIAFGIPEPAVDGNVLRVTARITGDDGDIMKPDTKARMGAALKRVMPVEAPGDFNQALMELGATVCLPNGAPLCDQCPTKDFCTARLTERTGELPVKAAKKARRVEERTVFLIFRDGAVALRRRKSRGLLAGLWEYPNELSPAPCPVEALSLEQGPSGKHIFTHIEWHMKAVLVQAANDTLPQGWVWAALEELDRDYAVPNAFQAFKPAVEGRLKGEGEQPWQSCISGME</sequence>
<dbReference type="InterPro" id="IPR005760">
    <property type="entry name" value="A/G_AdeGlyc_MutY"/>
</dbReference>
<dbReference type="CDD" id="cd00056">
    <property type="entry name" value="ENDO3c"/>
    <property type="match status" value="1"/>
</dbReference>
<evidence type="ECO:0000256" key="1">
    <source>
        <dbReference type="ARBA" id="ARBA00000843"/>
    </source>
</evidence>
<dbReference type="Gene3D" id="1.10.1670.10">
    <property type="entry name" value="Helix-hairpin-Helix base-excision DNA repair enzymes (C-terminal)"/>
    <property type="match status" value="1"/>
</dbReference>
<dbReference type="SUPFAM" id="SSF55811">
    <property type="entry name" value="Nudix"/>
    <property type="match status" value="1"/>
</dbReference>
<dbReference type="GO" id="GO:0051539">
    <property type="term" value="F:4 iron, 4 sulfur cluster binding"/>
    <property type="evidence" value="ECO:0007669"/>
    <property type="project" value="UniProtKB-UniRule"/>
</dbReference>
<keyword evidence="6" id="KW-0004">4Fe-4S</keyword>
<keyword evidence="8 14" id="KW-0227">DNA damage</keyword>
<dbReference type="InterPro" id="IPR023170">
    <property type="entry name" value="HhH_base_excis_C"/>
</dbReference>
<evidence type="ECO:0000256" key="14">
    <source>
        <dbReference type="RuleBase" id="RU365096"/>
    </source>
</evidence>
<dbReference type="NCBIfam" id="TIGR01084">
    <property type="entry name" value="mutY"/>
    <property type="match status" value="1"/>
</dbReference>
<keyword evidence="9" id="KW-0378">Hydrolase</keyword>
<keyword evidence="11" id="KW-0411">Iron-sulfur</keyword>
<comment type="caution">
    <text evidence="16">The sequence shown here is derived from an EMBL/GenBank/DDBJ whole genome shotgun (WGS) entry which is preliminary data.</text>
</comment>
<evidence type="ECO:0000256" key="12">
    <source>
        <dbReference type="ARBA" id="ARBA00023204"/>
    </source>
</evidence>
<dbReference type="GO" id="GO:0006284">
    <property type="term" value="P:base-excision repair"/>
    <property type="evidence" value="ECO:0007669"/>
    <property type="project" value="UniProtKB-UniRule"/>
</dbReference>
<keyword evidence="7" id="KW-0479">Metal-binding</keyword>
<dbReference type="GO" id="GO:0046872">
    <property type="term" value="F:metal ion binding"/>
    <property type="evidence" value="ECO:0007669"/>
    <property type="project" value="UniProtKB-UniRule"/>
</dbReference>
<evidence type="ECO:0000256" key="6">
    <source>
        <dbReference type="ARBA" id="ARBA00022485"/>
    </source>
</evidence>
<dbReference type="InterPro" id="IPR003265">
    <property type="entry name" value="HhH-GPD_domain"/>
</dbReference>
<protein>
    <recommendedName>
        <fullName evidence="5 14">Adenine DNA glycosylase</fullName>
        <ecNumber evidence="4 14">3.2.2.31</ecNumber>
    </recommendedName>
</protein>
<evidence type="ECO:0000313" key="17">
    <source>
        <dbReference type="Proteomes" id="UP000823921"/>
    </source>
</evidence>
<reference evidence="16" key="1">
    <citation type="journal article" date="2021" name="PeerJ">
        <title>Extensive microbial diversity within the chicken gut microbiome revealed by metagenomics and culture.</title>
        <authorList>
            <person name="Gilroy R."/>
            <person name="Ravi A."/>
            <person name="Getino M."/>
            <person name="Pursley I."/>
            <person name="Horton D.L."/>
            <person name="Alikhan N.F."/>
            <person name="Baker D."/>
            <person name="Gharbi K."/>
            <person name="Hall N."/>
            <person name="Watson M."/>
            <person name="Adriaenssens E.M."/>
            <person name="Foster-Nyarko E."/>
            <person name="Jarju S."/>
            <person name="Secka A."/>
            <person name="Antonio M."/>
            <person name="Oren A."/>
            <person name="Chaudhuri R.R."/>
            <person name="La Ragione R."/>
            <person name="Hildebrand F."/>
            <person name="Pallen M.J."/>
        </authorList>
    </citation>
    <scope>NUCLEOTIDE SEQUENCE</scope>
    <source>
        <strain evidence="16">CHK192-8294</strain>
    </source>
</reference>
<evidence type="ECO:0000256" key="3">
    <source>
        <dbReference type="ARBA" id="ARBA00008343"/>
    </source>
</evidence>